<dbReference type="GO" id="GO:0000976">
    <property type="term" value="F:transcription cis-regulatory region binding"/>
    <property type="evidence" value="ECO:0007669"/>
    <property type="project" value="TreeGrafter"/>
</dbReference>
<evidence type="ECO:0000313" key="6">
    <source>
        <dbReference type="EMBL" id="KHS51996.1"/>
    </source>
</evidence>
<dbReference type="OrthoDB" id="3819648at2"/>
<proteinExistence type="predicted"/>
<keyword evidence="2 4" id="KW-0238">DNA-binding</keyword>
<dbReference type="Gene3D" id="1.10.357.10">
    <property type="entry name" value="Tetracycline Repressor, domain 2"/>
    <property type="match status" value="1"/>
</dbReference>
<dbReference type="EMBL" id="JTJZ01000020">
    <property type="protein sequence ID" value="KHS51996.1"/>
    <property type="molecule type" value="Genomic_DNA"/>
</dbReference>
<evidence type="ECO:0000256" key="1">
    <source>
        <dbReference type="ARBA" id="ARBA00023015"/>
    </source>
</evidence>
<dbReference type="RefSeq" id="WP_052240061.1">
    <property type="nucleotide sequence ID" value="NZ_JBCLTJ010000002.1"/>
</dbReference>
<keyword evidence="1" id="KW-0805">Transcription regulation</keyword>
<dbReference type="PANTHER" id="PTHR30055:SF151">
    <property type="entry name" value="TRANSCRIPTIONAL REGULATORY PROTEIN"/>
    <property type="match status" value="1"/>
</dbReference>
<dbReference type="InterPro" id="IPR001647">
    <property type="entry name" value="HTH_TetR"/>
</dbReference>
<evidence type="ECO:0000256" key="4">
    <source>
        <dbReference type="PROSITE-ProRule" id="PRU00335"/>
    </source>
</evidence>
<evidence type="ECO:0000313" key="7">
    <source>
        <dbReference type="Proteomes" id="UP000031488"/>
    </source>
</evidence>
<dbReference type="AlphaFoldDB" id="A0A0B9A919"/>
<name>A0A0B9A919_BRELN</name>
<protein>
    <submittedName>
        <fullName evidence="6">Regulatory protein TetR</fullName>
    </submittedName>
</protein>
<feature type="domain" description="HTH tetR-type" evidence="5">
    <location>
        <begin position="2"/>
        <end position="62"/>
    </location>
</feature>
<dbReference type="InterPro" id="IPR050109">
    <property type="entry name" value="HTH-type_TetR-like_transc_reg"/>
</dbReference>
<evidence type="ECO:0000256" key="3">
    <source>
        <dbReference type="ARBA" id="ARBA00023163"/>
    </source>
</evidence>
<accession>A0A0B9A919</accession>
<dbReference type="SUPFAM" id="SSF46689">
    <property type="entry name" value="Homeodomain-like"/>
    <property type="match status" value="1"/>
</dbReference>
<keyword evidence="3" id="KW-0804">Transcription</keyword>
<dbReference type="Pfam" id="PF00440">
    <property type="entry name" value="TetR_N"/>
    <property type="match status" value="1"/>
</dbReference>
<dbReference type="InterPro" id="IPR009057">
    <property type="entry name" value="Homeodomain-like_sf"/>
</dbReference>
<gene>
    <name evidence="6" type="ORF">AE0388_2546</name>
</gene>
<comment type="caution">
    <text evidence="6">The sequence shown here is derived from an EMBL/GenBank/DDBJ whole genome shotgun (WGS) entry which is preliminary data.</text>
</comment>
<dbReference type="PATRIC" id="fig|1703.6.peg.2449"/>
<dbReference type="Proteomes" id="UP000031488">
    <property type="component" value="Unassembled WGS sequence"/>
</dbReference>
<reference evidence="6 7" key="1">
    <citation type="submission" date="2014-11" db="EMBL/GenBank/DDBJ databases">
        <title>Draft Genome Sequence of Brevibacterium linens AE038-8.</title>
        <authorList>
            <person name="Maizel D."/>
            <person name="Utturkar S.M."/>
            <person name="Brown S.D."/>
            <person name="Ferrero M."/>
            <person name="Rosen B.P."/>
        </authorList>
    </citation>
    <scope>NUCLEOTIDE SEQUENCE [LARGE SCALE GENOMIC DNA]</scope>
    <source>
        <strain evidence="6 7">AE038-8</strain>
    </source>
</reference>
<dbReference type="PANTHER" id="PTHR30055">
    <property type="entry name" value="HTH-TYPE TRANSCRIPTIONAL REGULATOR RUTR"/>
    <property type="match status" value="1"/>
</dbReference>
<feature type="DNA-binding region" description="H-T-H motif" evidence="4">
    <location>
        <begin position="25"/>
        <end position="44"/>
    </location>
</feature>
<dbReference type="GO" id="GO:0003700">
    <property type="term" value="F:DNA-binding transcription factor activity"/>
    <property type="evidence" value="ECO:0007669"/>
    <property type="project" value="TreeGrafter"/>
</dbReference>
<sequence>MALTAESITRTALDILSRYGLGDLSMRRLARELDVQPSALYWHVKDKQSLLILISRSLKAEVDALCPPTADPLAAAMSLREVLLKYRDGAEIVLLGYSIAPSDVTPQALAADRLGAELSHGILTLTLGAVAVEQNRRLFDVDPADAAENFAANASLLLRTSWSQH</sequence>
<evidence type="ECO:0000256" key="2">
    <source>
        <dbReference type="ARBA" id="ARBA00023125"/>
    </source>
</evidence>
<keyword evidence="7" id="KW-1185">Reference proteome</keyword>
<dbReference type="PROSITE" id="PS50977">
    <property type="entry name" value="HTH_TETR_2"/>
    <property type="match status" value="1"/>
</dbReference>
<evidence type="ECO:0000259" key="5">
    <source>
        <dbReference type="PROSITE" id="PS50977"/>
    </source>
</evidence>
<organism evidence="6 7">
    <name type="scientific">Brevibacterium linens</name>
    <dbReference type="NCBI Taxonomy" id="1703"/>
    <lineage>
        <taxon>Bacteria</taxon>
        <taxon>Bacillati</taxon>
        <taxon>Actinomycetota</taxon>
        <taxon>Actinomycetes</taxon>
        <taxon>Micrococcales</taxon>
        <taxon>Brevibacteriaceae</taxon>
        <taxon>Brevibacterium</taxon>
    </lineage>
</organism>